<dbReference type="EMBL" id="CAKOAT010052377">
    <property type="protein sequence ID" value="CAH8298096.1"/>
    <property type="molecule type" value="Genomic_DNA"/>
</dbReference>
<protein>
    <submittedName>
        <fullName evidence="1">Uncharacterized protein</fullName>
    </submittedName>
</protein>
<evidence type="ECO:0000313" key="2">
    <source>
        <dbReference type="Proteomes" id="UP001642260"/>
    </source>
</evidence>
<name>A0ABC8ISR6_ERUVS</name>
<organism evidence="1 2">
    <name type="scientific">Eruca vesicaria subsp. sativa</name>
    <name type="common">Garden rocket</name>
    <name type="synonym">Eruca sativa</name>
    <dbReference type="NCBI Taxonomy" id="29727"/>
    <lineage>
        <taxon>Eukaryota</taxon>
        <taxon>Viridiplantae</taxon>
        <taxon>Streptophyta</taxon>
        <taxon>Embryophyta</taxon>
        <taxon>Tracheophyta</taxon>
        <taxon>Spermatophyta</taxon>
        <taxon>Magnoliopsida</taxon>
        <taxon>eudicotyledons</taxon>
        <taxon>Gunneridae</taxon>
        <taxon>Pentapetalae</taxon>
        <taxon>rosids</taxon>
        <taxon>malvids</taxon>
        <taxon>Brassicales</taxon>
        <taxon>Brassicaceae</taxon>
        <taxon>Brassiceae</taxon>
        <taxon>Eruca</taxon>
    </lineage>
</organism>
<keyword evidence="2" id="KW-1185">Reference proteome</keyword>
<reference evidence="1 2" key="1">
    <citation type="submission" date="2022-03" db="EMBL/GenBank/DDBJ databases">
        <authorList>
            <person name="Macdonald S."/>
            <person name="Ahmed S."/>
            <person name="Newling K."/>
        </authorList>
    </citation>
    <scope>NUCLEOTIDE SEQUENCE [LARGE SCALE GENOMIC DNA]</scope>
</reference>
<accession>A0ABC8ISR6</accession>
<dbReference type="Proteomes" id="UP001642260">
    <property type="component" value="Unassembled WGS sequence"/>
</dbReference>
<dbReference type="AlphaFoldDB" id="A0ABC8ISR6"/>
<comment type="caution">
    <text evidence="1">The sequence shown here is derived from an EMBL/GenBank/DDBJ whole genome shotgun (WGS) entry which is preliminary data.</text>
</comment>
<evidence type="ECO:0000313" key="1">
    <source>
        <dbReference type="EMBL" id="CAH8298096.1"/>
    </source>
</evidence>
<gene>
    <name evidence="1" type="ORF">ERUC_LOCUS2303</name>
</gene>
<sequence>MLRLFSRYPPTTSRICNLSCLPPNLIGANHTSARFSSSYSFSCRLEDGELLGENHGSCGRSDHPCSICLRGDLCFFSFPNNLNLVISGSTDDLNSSRDWIKSVQFYGSHGRGLSLSGIEDAKRVWGKRFSP</sequence>
<proteinExistence type="predicted"/>